<evidence type="ECO:0000256" key="10">
    <source>
        <dbReference type="ARBA" id="ARBA00023136"/>
    </source>
</evidence>
<organism evidence="14 15">
    <name type="scientific">Kluyveromyces marxianus</name>
    <name type="common">Yeast</name>
    <name type="synonym">Candida kefyr</name>
    <dbReference type="NCBI Taxonomy" id="4911"/>
    <lineage>
        <taxon>Eukaryota</taxon>
        <taxon>Fungi</taxon>
        <taxon>Dikarya</taxon>
        <taxon>Ascomycota</taxon>
        <taxon>Saccharomycotina</taxon>
        <taxon>Saccharomycetes</taxon>
        <taxon>Saccharomycetales</taxon>
        <taxon>Saccharomycetaceae</taxon>
        <taxon>Kluyveromyces</taxon>
    </lineage>
</organism>
<dbReference type="PANTHER" id="PTHR22760">
    <property type="entry name" value="GLYCOSYLTRANSFERASE"/>
    <property type="match status" value="1"/>
</dbReference>
<dbReference type="EMBL" id="CP015059">
    <property type="protein sequence ID" value="QGN17560.1"/>
    <property type="molecule type" value="Genomic_DNA"/>
</dbReference>
<keyword evidence="4" id="KW-0337">GPI-anchor biosynthesis</keyword>
<keyword evidence="6" id="KW-0808">Transferase</keyword>
<dbReference type="GO" id="GO:0016757">
    <property type="term" value="F:glycosyltransferase activity"/>
    <property type="evidence" value="ECO:0007669"/>
    <property type="project" value="UniProtKB-KW"/>
</dbReference>
<feature type="transmembrane region" description="Helical" evidence="12">
    <location>
        <begin position="246"/>
        <end position="269"/>
    </location>
</feature>
<dbReference type="PANTHER" id="PTHR22760:SF4">
    <property type="entry name" value="GPI MANNOSYLTRANSFERASE 3"/>
    <property type="match status" value="1"/>
</dbReference>
<evidence type="ECO:0000256" key="5">
    <source>
        <dbReference type="ARBA" id="ARBA00022676"/>
    </source>
</evidence>
<evidence type="ECO:0000256" key="7">
    <source>
        <dbReference type="ARBA" id="ARBA00022692"/>
    </source>
</evidence>
<keyword evidence="13" id="KW-0732">Signal</keyword>
<feature type="transmembrane region" description="Helical" evidence="12">
    <location>
        <begin position="364"/>
        <end position="381"/>
    </location>
</feature>
<dbReference type="EC" id="2.4.1.-" evidence="12"/>
<evidence type="ECO:0000256" key="12">
    <source>
        <dbReference type="RuleBase" id="RU363075"/>
    </source>
</evidence>
<keyword evidence="10 12" id="KW-0472">Membrane</keyword>
<feature type="transmembrane region" description="Helical" evidence="12">
    <location>
        <begin position="177"/>
        <end position="200"/>
    </location>
</feature>
<comment type="pathway">
    <text evidence="2">Glycolipid biosynthesis; glycosylphosphatidylinositol-anchor biosynthesis.</text>
</comment>
<evidence type="ECO:0000256" key="2">
    <source>
        <dbReference type="ARBA" id="ARBA00004687"/>
    </source>
</evidence>
<evidence type="ECO:0000256" key="6">
    <source>
        <dbReference type="ARBA" id="ARBA00022679"/>
    </source>
</evidence>
<comment type="similarity">
    <text evidence="3">Belongs to the glycosyltransferase 22 family. PIGB subfamily.</text>
</comment>
<comment type="subcellular location">
    <subcellularLocation>
        <location evidence="1 12">Endoplasmic reticulum membrane</location>
        <topology evidence="1 12">Multi-pass membrane protein</topology>
    </subcellularLocation>
</comment>
<keyword evidence="7 12" id="KW-0812">Transmembrane</keyword>
<accession>A0ABX6F154</accession>
<gene>
    <name evidence="14" type="primary">GPI10</name>
    <name evidence="14" type="ORF">FIM1_4296</name>
</gene>
<sequence>MAVKVPLKSLLPVLIAIRCLQSLLMRTFFQADEFWQSLEPAHYMAFGYGELTWEWKFGLRSYAFPLIFQIGYTLVKYVAVLGCVVIQTAVDWFVLFVSTVIPNSDLGWQMVKEMRSFPLEIKEFIEYHGVIYVPKLIMGLLAAIGEYYTILLADKLYKLAMDKTGENTKDDKEHARVVNLTLIFTISNFFNCFFITRTFINSFEMIMTSVALYYWDWTSGKNIQNADFMKSLIIGTFTSLQRPTNAFIWIILGSFMIFNLVKSGSWITLIMLFRKVILATGLSTILNICCDYYFYGYITIPVLKFIKFNCTTPLSEFYGVAPWHFHLVQSLPIVSGYLLPLLLHSILCPLTTKRFVSSFVNPFHQFKTIIIINIALYSMIPHKEFRFIYPLQPFIVLLSVFDAVWVWKKLESKVVNLRQAWLKNSVYRILWILPAISMVISLILSTFHEAGSVSVIDYLHSLKRIDSLGFIMPCHSTPWQSHLHRNDIKDLWAITCDPPLHLLNDPDAHLKLPYYMDESDYLYDDIPKFIHEHFPPLTWKGHKRTSKRYSHEWPEYLVVFEHMDYTFMQEFLADSVYVESRRFFNTLSHWDNRRSGDIIVYHKIL</sequence>
<feature type="signal peptide" evidence="13">
    <location>
        <begin position="1"/>
        <end position="22"/>
    </location>
</feature>
<reference evidence="14 15" key="2">
    <citation type="submission" date="2019-11" db="EMBL/GenBank/DDBJ databases">
        <authorList>
            <person name="Lu H."/>
        </authorList>
    </citation>
    <scope>NUCLEOTIDE SEQUENCE [LARGE SCALE GENOMIC DNA]</scope>
    <source>
        <strain evidence="14 15">FIM1</strain>
    </source>
</reference>
<evidence type="ECO:0000256" key="3">
    <source>
        <dbReference type="ARBA" id="ARBA00006065"/>
    </source>
</evidence>
<keyword evidence="8 12" id="KW-0256">Endoplasmic reticulum</keyword>
<feature type="transmembrane region" description="Helical" evidence="12">
    <location>
        <begin position="323"/>
        <end position="343"/>
    </location>
</feature>
<evidence type="ECO:0000256" key="1">
    <source>
        <dbReference type="ARBA" id="ARBA00004477"/>
    </source>
</evidence>
<name>A0ABX6F154_KLUMA</name>
<evidence type="ECO:0000256" key="8">
    <source>
        <dbReference type="ARBA" id="ARBA00022824"/>
    </source>
</evidence>
<evidence type="ECO:0000256" key="9">
    <source>
        <dbReference type="ARBA" id="ARBA00022989"/>
    </source>
</evidence>
<feature type="transmembrane region" description="Helical" evidence="12">
    <location>
        <begin position="387"/>
        <end position="407"/>
    </location>
</feature>
<evidence type="ECO:0000256" key="11">
    <source>
        <dbReference type="ARBA" id="ARBA00024708"/>
    </source>
</evidence>
<dbReference type="Pfam" id="PF03901">
    <property type="entry name" value="Glyco_transf_22"/>
    <property type="match status" value="1"/>
</dbReference>
<dbReference type="InterPro" id="IPR005599">
    <property type="entry name" value="GPI_mannosylTrfase"/>
</dbReference>
<feature type="transmembrane region" description="Helical" evidence="12">
    <location>
        <begin position="276"/>
        <end position="295"/>
    </location>
</feature>
<keyword evidence="5 12" id="KW-0328">Glycosyltransferase</keyword>
<feature type="transmembrane region" description="Helical" evidence="12">
    <location>
        <begin position="92"/>
        <end position="111"/>
    </location>
</feature>
<feature type="transmembrane region" description="Helical" evidence="12">
    <location>
        <begin position="428"/>
        <end position="447"/>
    </location>
</feature>
<reference evidence="14 15" key="1">
    <citation type="submission" date="2016-03" db="EMBL/GenBank/DDBJ databases">
        <title>How can Kluyveromyces marxianus grow so fast - potential evolutionary course in Saccharomyces Complex revealed by comparative genomics.</title>
        <authorList>
            <person name="Mo W."/>
            <person name="Lu W."/>
            <person name="Yang X."/>
            <person name="Qi J."/>
            <person name="Lv H."/>
        </authorList>
    </citation>
    <scope>NUCLEOTIDE SEQUENCE [LARGE SCALE GENOMIC DNA]</scope>
    <source>
        <strain evidence="14 15">FIM1</strain>
    </source>
</reference>
<feature type="transmembrane region" description="Helical" evidence="12">
    <location>
        <begin position="62"/>
        <end position="85"/>
    </location>
</feature>
<evidence type="ECO:0000313" key="15">
    <source>
        <dbReference type="Proteomes" id="UP000422736"/>
    </source>
</evidence>
<keyword evidence="9 12" id="KW-1133">Transmembrane helix</keyword>
<feature type="transmembrane region" description="Helical" evidence="12">
    <location>
        <begin position="131"/>
        <end position="153"/>
    </location>
</feature>
<feature type="chain" id="PRO_5046955664" description="Mannosyltransferase" evidence="13">
    <location>
        <begin position="23"/>
        <end position="605"/>
    </location>
</feature>
<keyword evidence="15" id="KW-1185">Reference proteome</keyword>
<protein>
    <recommendedName>
        <fullName evidence="12">Mannosyltransferase</fullName>
        <ecNumber evidence="12">2.4.1.-</ecNumber>
    </recommendedName>
</protein>
<evidence type="ECO:0000256" key="13">
    <source>
        <dbReference type="SAM" id="SignalP"/>
    </source>
</evidence>
<evidence type="ECO:0000313" key="14">
    <source>
        <dbReference type="EMBL" id="QGN17560.1"/>
    </source>
</evidence>
<proteinExistence type="inferred from homology"/>
<evidence type="ECO:0000256" key="4">
    <source>
        <dbReference type="ARBA" id="ARBA00022502"/>
    </source>
</evidence>
<comment type="function">
    <text evidence="11">Mannosyltransferase involved in glycosylphosphatidylinositol-anchor biosynthesis. Transfers the third mannose to Man2-GlcN-acyl-PI during GPI precursor assembly.</text>
</comment>
<dbReference type="Proteomes" id="UP000422736">
    <property type="component" value="Chromosome 6"/>
</dbReference>